<accession>A0A086T638</accession>
<organism evidence="2 3">
    <name type="scientific">Hapsidospora chrysogenum (strain ATCC 11550 / CBS 779.69 / DSM 880 / IAM 14645 / JCM 23072 / IMI 49137)</name>
    <name type="common">Acremonium chrysogenum</name>
    <dbReference type="NCBI Taxonomy" id="857340"/>
    <lineage>
        <taxon>Eukaryota</taxon>
        <taxon>Fungi</taxon>
        <taxon>Dikarya</taxon>
        <taxon>Ascomycota</taxon>
        <taxon>Pezizomycotina</taxon>
        <taxon>Sordariomycetes</taxon>
        <taxon>Hypocreomycetidae</taxon>
        <taxon>Hypocreales</taxon>
        <taxon>Bionectriaceae</taxon>
        <taxon>Hapsidospora</taxon>
    </lineage>
</organism>
<dbReference type="PANTHER" id="PTHR39474:SF1">
    <property type="entry name" value="FUNGAL SPECIFIC TRANSCRIPTION FACTOR"/>
    <property type="match status" value="1"/>
</dbReference>
<dbReference type="Proteomes" id="UP000029964">
    <property type="component" value="Unassembled WGS sequence"/>
</dbReference>
<evidence type="ECO:0000313" key="3">
    <source>
        <dbReference type="Proteomes" id="UP000029964"/>
    </source>
</evidence>
<reference evidence="3" key="1">
    <citation type="journal article" date="2014" name="Genome Announc.">
        <title>Genome sequence and annotation of Acremonium chrysogenum, producer of the beta-lactam antibiotic cephalosporin C.</title>
        <authorList>
            <person name="Terfehr D."/>
            <person name="Dahlmann T.A."/>
            <person name="Specht T."/>
            <person name="Zadra I."/>
            <person name="Kuernsteiner H."/>
            <person name="Kueck U."/>
        </authorList>
    </citation>
    <scope>NUCLEOTIDE SEQUENCE [LARGE SCALE GENOMIC DNA]</scope>
    <source>
        <strain evidence="3">ATCC 11550 / CBS 779.69 / DSM 880 / IAM 14645 / JCM 23072 / IMI 49137</strain>
    </source>
</reference>
<feature type="compositionally biased region" description="Low complexity" evidence="1">
    <location>
        <begin position="39"/>
        <end position="53"/>
    </location>
</feature>
<dbReference type="OrthoDB" id="4590138at2759"/>
<dbReference type="EMBL" id="JPKY01000042">
    <property type="protein sequence ID" value="KFH44820.1"/>
    <property type="molecule type" value="Genomic_DNA"/>
</dbReference>
<proteinExistence type="predicted"/>
<keyword evidence="3" id="KW-1185">Reference proteome</keyword>
<sequence>MLIPRAIVQSPRRHIYRCAPWLWRLHHHGRPHPPCAGGQQQQQQQQQEQQQQEHQQEQQEKEQKEEKNAALPAPGAGEPISLDVSGGQSTVRLAQLGPLVVNADGTTGRVNNWAEMTAMERETTLRLLTKRNKARLEALKAKDDQTCTGDAGSGSKQ</sequence>
<evidence type="ECO:0000313" key="2">
    <source>
        <dbReference type="EMBL" id="KFH44820.1"/>
    </source>
</evidence>
<dbReference type="AlphaFoldDB" id="A0A086T638"/>
<protein>
    <submittedName>
        <fullName evidence="2">Uncharacterized protein</fullName>
    </submittedName>
</protein>
<gene>
    <name evidence="2" type="ORF">ACRE_044030</name>
</gene>
<feature type="compositionally biased region" description="Basic and acidic residues" evidence="1">
    <location>
        <begin position="54"/>
        <end position="68"/>
    </location>
</feature>
<name>A0A086T638_HAPC1</name>
<comment type="caution">
    <text evidence="2">The sequence shown here is derived from an EMBL/GenBank/DDBJ whole genome shotgun (WGS) entry which is preliminary data.</text>
</comment>
<feature type="region of interest" description="Disordered" evidence="1">
    <location>
        <begin position="29"/>
        <end position="86"/>
    </location>
</feature>
<evidence type="ECO:0000256" key="1">
    <source>
        <dbReference type="SAM" id="MobiDB-lite"/>
    </source>
</evidence>
<dbReference type="HOGENOM" id="CLU_1677329_0_0_1"/>
<dbReference type="STRING" id="857340.A0A086T638"/>
<dbReference type="PANTHER" id="PTHR39474">
    <property type="entry name" value="UNNAMED PRODUCT"/>
    <property type="match status" value="1"/>
</dbReference>